<dbReference type="Gene3D" id="3.40.50.300">
    <property type="entry name" value="P-loop containing nucleotide triphosphate hydrolases"/>
    <property type="match status" value="1"/>
</dbReference>
<dbReference type="NCBIfam" id="NF009884">
    <property type="entry name" value="PRK13343.1"/>
    <property type="match status" value="1"/>
</dbReference>
<accession>A0A021VQR9</accession>
<dbReference type="Pfam" id="PF00006">
    <property type="entry name" value="ATP-synt_ab"/>
    <property type="match status" value="1"/>
</dbReference>
<proteinExistence type="inferred from homology"/>
<evidence type="ECO:0000256" key="12">
    <source>
        <dbReference type="HAMAP-Rule" id="MF_01346"/>
    </source>
</evidence>
<evidence type="ECO:0000256" key="9">
    <source>
        <dbReference type="ARBA" id="ARBA00023136"/>
    </source>
</evidence>
<dbReference type="HAMAP" id="MF_01346">
    <property type="entry name" value="ATP_synth_alpha_bact"/>
    <property type="match status" value="1"/>
</dbReference>
<dbReference type="Proteomes" id="UP000019753">
    <property type="component" value="Unassembled WGS sequence"/>
</dbReference>
<dbReference type="Gene3D" id="2.40.30.20">
    <property type="match status" value="1"/>
</dbReference>
<feature type="site" description="Required for activity" evidence="12">
    <location>
        <position position="374"/>
    </location>
</feature>
<keyword evidence="18" id="KW-1185">Reference proteome</keyword>
<feature type="domain" description="ATPase F1/V1/A1 complex alpha/beta subunit nucleotide-binding" evidence="14">
    <location>
        <begin position="153"/>
        <end position="376"/>
    </location>
</feature>
<evidence type="ECO:0000256" key="10">
    <source>
        <dbReference type="ARBA" id="ARBA00023196"/>
    </source>
</evidence>
<dbReference type="Pfam" id="PF02874">
    <property type="entry name" value="ATP-synt_ab_N"/>
    <property type="match status" value="1"/>
</dbReference>
<reference evidence="17 18" key="1">
    <citation type="submission" date="2014-01" db="EMBL/GenBank/DDBJ databases">
        <title>Actinotalea ferrariae CF5-4.</title>
        <authorList>
            <person name="Chen F."/>
            <person name="Li Y."/>
            <person name="Wang G."/>
        </authorList>
    </citation>
    <scope>NUCLEOTIDE SEQUENCE [LARGE SCALE GENOMIC DNA]</scope>
    <source>
        <strain evidence="17 18">CF5-4</strain>
    </source>
</reference>
<dbReference type="InterPro" id="IPR036121">
    <property type="entry name" value="ATPase_F1/V1/A1_a/bsu_N_sf"/>
</dbReference>
<evidence type="ECO:0000256" key="11">
    <source>
        <dbReference type="ARBA" id="ARBA00023310"/>
    </source>
</evidence>
<evidence type="ECO:0000256" key="7">
    <source>
        <dbReference type="ARBA" id="ARBA00022967"/>
    </source>
</evidence>
<keyword evidence="5 12" id="KW-0547">Nucleotide-binding</keyword>
<dbReference type="InterPro" id="IPR004100">
    <property type="entry name" value="ATPase_F1/V1/A1_a/bsu_N"/>
</dbReference>
<dbReference type="InterPro" id="IPR023366">
    <property type="entry name" value="ATP_synth_asu-like_sf"/>
</dbReference>
<dbReference type="AlphaFoldDB" id="A0A021VQR9"/>
<dbReference type="InterPro" id="IPR000793">
    <property type="entry name" value="ATP_synth_asu_C"/>
</dbReference>
<evidence type="ECO:0000313" key="17">
    <source>
        <dbReference type="EMBL" id="EYR63549.1"/>
    </source>
</evidence>
<keyword evidence="11 12" id="KW-0066">ATP synthesis</keyword>
<keyword evidence="12" id="KW-0375">Hydrogen ion transport</keyword>
<dbReference type="PROSITE" id="PS00152">
    <property type="entry name" value="ATPASE_ALPHA_BETA"/>
    <property type="match status" value="1"/>
</dbReference>
<keyword evidence="10 12" id="KW-0139">CF(1)</keyword>
<dbReference type="FunFam" id="3.40.50.300:FF:000002">
    <property type="entry name" value="ATP synthase subunit alpha"/>
    <property type="match status" value="1"/>
</dbReference>
<evidence type="ECO:0000256" key="3">
    <source>
        <dbReference type="ARBA" id="ARBA00022448"/>
    </source>
</evidence>
<dbReference type="SUPFAM" id="SSF52540">
    <property type="entry name" value="P-loop containing nucleoside triphosphate hydrolases"/>
    <property type="match status" value="1"/>
</dbReference>
<evidence type="ECO:0000259" key="15">
    <source>
        <dbReference type="Pfam" id="PF00306"/>
    </source>
</evidence>
<dbReference type="SUPFAM" id="SSF50615">
    <property type="entry name" value="N-terminal domain of alpha and beta subunits of F1 ATP synthase"/>
    <property type="match status" value="1"/>
</dbReference>
<evidence type="ECO:0000256" key="4">
    <source>
        <dbReference type="ARBA" id="ARBA00022475"/>
    </source>
</evidence>
<comment type="function">
    <text evidence="12">Produces ATP from ADP in the presence of a proton gradient across the membrane. The alpha chain is a regulatory subunit.</text>
</comment>
<dbReference type="GO" id="GO:0005524">
    <property type="term" value="F:ATP binding"/>
    <property type="evidence" value="ECO:0007669"/>
    <property type="project" value="UniProtKB-UniRule"/>
</dbReference>
<dbReference type="GO" id="GO:0005886">
    <property type="term" value="C:plasma membrane"/>
    <property type="evidence" value="ECO:0007669"/>
    <property type="project" value="UniProtKB-SubCell"/>
</dbReference>
<comment type="caution">
    <text evidence="17">The sequence shown here is derived from an EMBL/GenBank/DDBJ whole genome shotgun (WGS) entry which is preliminary data.</text>
</comment>
<keyword evidence="7 12" id="KW-1278">Translocase</keyword>
<keyword evidence="8 12" id="KW-0406">Ion transport</keyword>
<evidence type="ECO:0000256" key="2">
    <source>
        <dbReference type="ARBA" id="ARBA00008936"/>
    </source>
</evidence>
<dbReference type="InterPro" id="IPR020003">
    <property type="entry name" value="ATPase_a/bsu_AS"/>
</dbReference>
<dbReference type="InterPro" id="IPR033732">
    <property type="entry name" value="ATP_synth_F1_a_nt-bd_dom"/>
</dbReference>
<evidence type="ECO:0000259" key="14">
    <source>
        <dbReference type="Pfam" id="PF00006"/>
    </source>
</evidence>
<dbReference type="GO" id="GO:0045259">
    <property type="term" value="C:proton-transporting ATP synthase complex"/>
    <property type="evidence" value="ECO:0007669"/>
    <property type="project" value="UniProtKB-KW"/>
</dbReference>
<feature type="domain" description="ATPase F1/V1/A1 complex alpha/beta subunit N-terminal" evidence="16">
    <location>
        <begin position="30"/>
        <end position="96"/>
    </location>
</feature>
<gene>
    <name evidence="12" type="primary">atpA</name>
    <name evidence="17" type="ORF">N866_19920</name>
</gene>
<protein>
    <recommendedName>
        <fullName evidence="12">ATP synthase subunit alpha</fullName>
        <ecNumber evidence="12">7.1.2.2</ecNumber>
    </recommendedName>
    <alternativeName>
        <fullName evidence="12">ATP synthase F1 sector subunit alpha</fullName>
    </alternativeName>
    <alternativeName>
        <fullName evidence="12">F-ATPase subunit alpha</fullName>
    </alternativeName>
</protein>
<dbReference type="FunFam" id="1.20.150.20:FF:000001">
    <property type="entry name" value="ATP synthase subunit alpha"/>
    <property type="match status" value="1"/>
</dbReference>
<dbReference type="PANTHER" id="PTHR48082:SF2">
    <property type="entry name" value="ATP SYNTHASE SUBUNIT ALPHA, MITOCHONDRIAL"/>
    <property type="match status" value="1"/>
</dbReference>
<dbReference type="InterPro" id="IPR027417">
    <property type="entry name" value="P-loop_NTPase"/>
</dbReference>
<comment type="subcellular location">
    <subcellularLocation>
        <location evidence="12">Cell membrane</location>
        <topology evidence="12">Peripheral membrane protein</topology>
    </subcellularLocation>
    <subcellularLocation>
        <location evidence="1">Membrane</location>
    </subcellularLocation>
</comment>
<evidence type="ECO:0000256" key="5">
    <source>
        <dbReference type="ARBA" id="ARBA00022741"/>
    </source>
</evidence>
<dbReference type="Pfam" id="PF00306">
    <property type="entry name" value="ATP-synt_ab_C"/>
    <property type="match status" value="1"/>
</dbReference>
<evidence type="ECO:0000259" key="16">
    <source>
        <dbReference type="Pfam" id="PF02874"/>
    </source>
</evidence>
<dbReference type="PANTHER" id="PTHR48082">
    <property type="entry name" value="ATP SYNTHASE SUBUNIT ALPHA, MITOCHONDRIAL"/>
    <property type="match status" value="1"/>
</dbReference>
<dbReference type="Gene3D" id="1.20.150.20">
    <property type="entry name" value="ATP synthase alpha/beta chain, C-terminal domain"/>
    <property type="match status" value="1"/>
</dbReference>
<dbReference type="OrthoDB" id="9803053at2"/>
<feature type="domain" description="ATP synthase alpha subunit C-terminal" evidence="15">
    <location>
        <begin position="383"/>
        <end position="507"/>
    </location>
</feature>
<dbReference type="SUPFAM" id="SSF47917">
    <property type="entry name" value="C-terminal domain of alpha and beta subunits of F1 ATP synthase"/>
    <property type="match status" value="1"/>
</dbReference>
<dbReference type="GO" id="GO:0043531">
    <property type="term" value="F:ADP binding"/>
    <property type="evidence" value="ECO:0007669"/>
    <property type="project" value="TreeGrafter"/>
</dbReference>
<dbReference type="CDD" id="cd18113">
    <property type="entry name" value="ATP-synt_F1_alpha_C"/>
    <property type="match status" value="1"/>
</dbReference>
<keyword evidence="4 12" id="KW-1003">Cell membrane</keyword>
<organism evidence="17 18">
    <name type="scientific">Actinotalea ferrariae CF5-4</name>
    <dbReference type="NCBI Taxonomy" id="948458"/>
    <lineage>
        <taxon>Bacteria</taxon>
        <taxon>Bacillati</taxon>
        <taxon>Actinomycetota</taxon>
        <taxon>Actinomycetes</taxon>
        <taxon>Micrococcales</taxon>
        <taxon>Cellulomonadaceae</taxon>
        <taxon>Actinotalea</taxon>
    </lineage>
</organism>
<keyword evidence="9 12" id="KW-0472">Membrane</keyword>
<dbReference type="InterPro" id="IPR038376">
    <property type="entry name" value="ATP_synth_asu_C_sf"/>
</dbReference>
<name>A0A021VQR9_9CELL</name>
<dbReference type="InterPro" id="IPR005294">
    <property type="entry name" value="ATP_synth_F1_asu"/>
</dbReference>
<dbReference type="NCBIfam" id="TIGR00962">
    <property type="entry name" value="atpA"/>
    <property type="match status" value="1"/>
</dbReference>
<feature type="region of interest" description="Disordered" evidence="13">
    <location>
        <begin position="518"/>
        <end position="543"/>
    </location>
</feature>
<dbReference type="RefSeq" id="WP_034225657.1">
    <property type="nucleotide sequence ID" value="NZ_AXCW01000086.1"/>
</dbReference>
<dbReference type="EC" id="7.1.2.2" evidence="12"/>
<sequence length="543" mass="58116">MAELTIRPDEIRAALDSFVKSYAPEGAVREEVGRVTLAGDGIAQVEGLPGTMANELLEFEDGTLGLALNLDVREIGVVVLGEFTGIEEGQPVRRTGEVLSVAVGDGYLGRVVDPLGTPIDGLGEIQTEGRRALELQAPGVMARKSVHEPLQTGLKAIDAMIPIGRGQRQLIIGDRQTGKTAIAIDTIINQKANWESGDPTKQVRCIYVAIGQKGSTIAAVRGALEEAGALEYTTIVAAPASDPAGFKYLAPYTGSAIGQHWMYGGKHVLIIFDDLSKQAEAYRAVSLLLRRPPGREAYPGDVFYLHSRLLERCAKLNDELGAGSMTGLPMIETKANDVSAYIPTNVISITDGQIFLQSDLFNADQRPAVDVGISVSRVGGSAQVKAMKKVSGTLKIDLAQYRSLEAFAMFASDLDAASRQQLTRGARLMELLKQPQYSPYPVSDQVVSIWAGTKGKLDKVALSDVRRFEQEMLDHLRRNTDVLTTIETTGQLSDETEAALAAAIDDFAAGFQHGADAAADPLAGGDGETADVEQEQIVAQKRA</sequence>
<evidence type="ECO:0000313" key="18">
    <source>
        <dbReference type="Proteomes" id="UP000019753"/>
    </source>
</evidence>
<evidence type="ECO:0000256" key="13">
    <source>
        <dbReference type="SAM" id="MobiDB-lite"/>
    </source>
</evidence>
<dbReference type="InterPro" id="IPR000194">
    <property type="entry name" value="ATPase_F1/V1/A1_a/bsu_nucl-bd"/>
</dbReference>
<dbReference type="GO" id="GO:0046933">
    <property type="term" value="F:proton-transporting ATP synthase activity, rotational mechanism"/>
    <property type="evidence" value="ECO:0007669"/>
    <property type="project" value="UniProtKB-UniRule"/>
</dbReference>
<dbReference type="CDD" id="cd18116">
    <property type="entry name" value="ATP-synt_F1_alpha_N"/>
    <property type="match status" value="1"/>
</dbReference>
<keyword evidence="6 12" id="KW-0067">ATP-binding</keyword>
<evidence type="ECO:0000256" key="1">
    <source>
        <dbReference type="ARBA" id="ARBA00004370"/>
    </source>
</evidence>
<comment type="catalytic activity">
    <reaction evidence="12">
        <text>ATP + H2O + 4 H(+)(in) = ADP + phosphate + 5 H(+)(out)</text>
        <dbReference type="Rhea" id="RHEA:57720"/>
        <dbReference type="ChEBI" id="CHEBI:15377"/>
        <dbReference type="ChEBI" id="CHEBI:15378"/>
        <dbReference type="ChEBI" id="CHEBI:30616"/>
        <dbReference type="ChEBI" id="CHEBI:43474"/>
        <dbReference type="ChEBI" id="CHEBI:456216"/>
        <dbReference type="EC" id="7.1.2.2"/>
    </reaction>
</comment>
<keyword evidence="3 12" id="KW-0813">Transport</keyword>
<dbReference type="CDD" id="cd01132">
    <property type="entry name" value="F1-ATPase_alpha_CD"/>
    <property type="match status" value="1"/>
</dbReference>
<evidence type="ECO:0000256" key="8">
    <source>
        <dbReference type="ARBA" id="ARBA00023065"/>
    </source>
</evidence>
<comment type="similarity">
    <text evidence="2 12">Belongs to the ATPase alpha/beta chains family.</text>
</comment>
<dbReference type="EMBL" id="AXCW01000086">
    <property type="protein sequence ID" value="EYR63549.1"/>
    <property type="molecule type" value="Genomic_DNA"/>
</dbReference>
<feature type="binding site" evidence="12">
    <location>
        <begin position="173"/>
        <end position="180"/>
    </location>
    <ligand>
        <name>ATP</name>
        <dbReference type="ChEBI" id="CHEBI:30616"/>
    </ligand>
</feature>
<evidence type="ECO:0000256" key="6">
    <source>
        <dbReference type="ARBA" id="ARBA00022840"/>
    </source>
</evidence>